<evidence type="ECO:0000313" key="2">
    <source>
        <dbReference type="Proteomes" id="UP001153954"/>
    </source>
</evidence>
<gene>
    <name evidence="1" type="ORF">EEDITHA_LOCUS13430</name>
</gene>
<dbReference type="EMBL" id="CAKOGL010000019">
    <property type="protein sequence ID" value="CAH2098304.1"/>
    <property type="molecule type" value="Genomic_DNA"/>
</dbReference>
<dbReference type="Proteomes" id="UP001153954">
    <property type="component" value="Unassembled WGS sequence"/>
</dbReference>
<keyword evidence="2" id="KW-1185">Reference proteome</keyword>
<proteinExistence type="predicted"/>
<evidence type="ECO:0000313" key="1">
    <source>
        <dbReference type="EMBL" id="CAH2098304.1"/>
    </source>
</evidence>
<protein>
    <submittedName>
        <fullName evidence="1">Uncharacterized protein</fullName>
    </submittedName>
</protein>
<reference evidence="1" key="1">
    <citation type="submission" date="2022-03" db="EMBL/GenBank/DDBJ databases">
        <authorList>
            <person name="Tunstrom K."/>
        </authorList>
    </citation>
    <scope>NUCLEOTIDE SEQUENCE</scope>
</reference>
<name>A0AAU9UKY4_EUPED</name>
<comment type="caution">
    <text evidence="1">The sequence shown here is derived from an EMBL/GenBank/DDBJ whole genome shotgun (WGS) entry which is preliminary data.</text>
</comment>
<organism evidence="1 2">
    <name type="scientific">Euphydryas editha</name>
    <name type="common">Edith's checkerspot</name>
    <dbReference type="NCBI Taxonomy" id="104508"/>
    <lineage>
        <taxon>Eukaryota</taxon>
        <taxon>Metazoa</taxon>
        <taxon>Ecdysozoa</taxon>
        <taxon>Arthropoda</taxon>
        <taxon>Hexapoda</taxon>
        <taxon>Insecta</taxon>
        <taxon>Pterygota</taxon>
        <taxon>Neoptera</taxon>
        <taxon>Endopterygota</taxon>
        <taxon>Lepidoptera</taxon>
        <taxon>Glossata</taxon>
        <taxon>Ditrysia</taxon>
        <taxon>Papilionoidea</taxon>
        <taxon>Nymphalidae</taxon>
        <taxon>Nymphalinae</taxon>
        <taxon>Euphydryas</taxon>
    </lineage>
</organism>
<sequence length="134" mass="14583">MFPPSVPGSFTIPGYSSGRGNGGAEGAKNHWGTLGCQSIIQLATYNVRALRLDHHLTKLEVELSNIKWSVLGLSEVRRESEDSIILHSGHLLYYRKGDRLSQGSVGFLVHKTIANNVVEVSSVETSSVPSTQNH</sequence>
<dbReference type="AlphaFoldDB" id="A0AAU9UKY4"/>
<accession>A0AAU9UKY4</accession>